<dbReference type="Proteomes" id="UP001056384">
    <property type="component" value="Chromosome 11"/>
</dbReference>
<protein>
    <submittedName>
        <fullName evidence="2">Uncharacterized protein</fullName>
    </submittedName>
</protein>
<dbReference type="EMBL" id="CP099428">
    <property type="protein sequence ID" value="USW58259.1"/>
    <property type="molecule type" value="Genomic_DNA"/>
</dbReference>
<evidence type="ECO:0000313" key="3">
    <source>
        <dbReference type="Proteomes" id="UP001056384"/>
    </source>
</evidence>
<gene>
    <name evidence="2" type="ORF">Slin15195_G115780</name>
</gene>
<sequence>MATPPHRIPSRQTKKLRTRARHRERATKWALQGRFAIDRPEDLPLDEDREGEVSAQSSIESAADQGRVGMFVESWTISWRMREGRPVGAQLMYLIIWI</sequence>
<keyword evidence="3" id="KW-1185">Reference proteome</keyword>
<feature type="compositionally biased region" description="Basic residues" evidence="1">
    <location>
        <begin position="8"/>
        <end position="23"/>
    </location>
</feature>
<feature type="region of interest" description="Disordered" evidence="1">
    <location>
        <begin position="1"/>
        <end position="23"/>
    </location>
</feature>
<dbReference type="AlphaFoldDB" id="A0A9Q9EQ06"/>
<proteinExistence type="predicted"/>
<name>A0A9Q9EQ06_9PEZI</name>
<organism evidence="2 3">
    <name type="scientific">Septoria linicola</name>
    <dbReference type="NCBI Taxonomy" id="215465"/>
    <lineage>
        <taxon>Eukaryota</taxon>
        <taxon>Fungi</taxon>
        <taxon>Dikarya</taxon>
        <taxon>Ascomycota</taxon>
        <taxon>Pezizomycotina</taxon>
        <taxon>Dothideomycetes</taxon>
        <taxon>Dothideomycetidae</taxon>
        <taxon>Mycosphaerellales</taxon>
        <taxon>Mycosphaerellaceae</taxon>
        <taxon>Septoria</taxon>
    </lineage>
</organism>
<accession>A0A9Q9EQ06</accession>
<reference evidence="2" key="1">
    <citation type="submission" date="2022-06" db="EMBL/GenBank/DDBJ databases">
        <title>Complete genome sequences of two strains of the flax pathogen Septoria linicola.</title>
        <authorList>
            <person name="Lapalu N."/>
            <person name="Simon A."/>
            <person name="Demenou B."/>
            <person name="Paumier D."/>
            <person name="Guillot M.-P."/>
            <person name="Gout L."/>
            <person name="Valade R."/>
        </authorList>
    </citation>
    <scope>NUCLEOTIDE SEQUENCE</scope>
    <source>
        <strain evidence="2">SE15195</strain>
    </source>
</reference>
<evidence type="ECO:0000313" key="2">
    <source>
        <dbReference type="EMBL" id="USW58259.1"/>
    </source>
</evidence>
<evidence type="ECO:0000256" key="1">
    <source>
        <dbReference type="SAM" id="MobiDB-lite"/>
    </source>
</evidence>